<keyword evidence="3" id="KW-0808">Transferase</keyword>
<protein>
    <submittedName>
        <fullName evidence="3">Adenine-specific DNA methyltransferase</fullName>
    </submittedName>
</protein>
<dbReference type="GO" id="GO:0003677">
    <property type="term" value="F:DNA binding"/>
    <property type="evidence" value="ECO:0007669"/>
    <property type="project" value="InterPro"/>
</dbReference>
<dbReference type="GO" id="GO:0032259">
    <property type="term" value="P:methylation"/>
    <property type="evidence" value="ECO:0007669"/>
    <property type="project" value="UniProtKB-KW"/>
</dbReference>
<dbReference type="InterPro" id="IPR029063">
    <property type="entry name" value="SAM-dependent_MTases_sf"/>
</dbReference>
<dbReference type="Proteomes" id="UP000628775">
    <property type="component" value="Unassembled WGS sequence"/>
</dbReference>
<dbReference type="PANTHER" id="PTHR41313">
    <property type="entry name" value="ADENINE-SPECIFIC METHYLTRANSFERASE"/>
    <property type="match status" value="1"/>
</dbReference>
<dbReference type="InterPro" id="IPR003356">
    <property type="entry name" value="DNA_methylase_A-5"/>
</dbReference>
<organism evidence="3 4">
    <name type="scientific">Pullulanibacillus camelliae</name>
    <dbReference type="NCBI Taxonomy" id="1707096"/>
    <lineage>
        <taxon>Bacteria</taxon>
        <taxon>Bacillati</taxon>
        <taxon>Bacillota</taxon>
        <taxon>Bacilli</taxon>
        <taxon>Bacillales</taxon>
        <taxon>Sporolactobacillaceae</taxon>
        <taxon>Pullulanibacillus</taxon>
    </lineage>
</organism>
<dbReference type="AlphaFoldDB" id="A0A8J2YLI3"/>
<keyword evidence="3" id="KW-0489">Methyltransferase</keyword>
<dbReference type="Gene3D" id="3.40.50.150">
    <property type="entry name" value="Vaccinia Virus protein VP39"/>
    <property type="match status" value="1"/>
</dbReference>
<dbReference type="SUPFAM" id="SSF53335">
    <property type="entry name" value="S-adenosyl-L-methionine-dependent methyltransferases"/>
    <property type="match status" value="1"/>
</dbReference>
<dbReference type="Pfam" id="PF21106">
    <property type="entry name" value="YtxK_like"/>
    <property type="match status" value="1"/>
</dbReference>
<feature type="domain" description="YtxK-like N-terminal helical" evidence="2">
    <location>
        <begin position="9"/>
        <end position="83"/>
    </location>
</feature>
<dbReference type="PANTHER" id="PTHR41313:SF1">
    <property type="entry name" value="DNA METHYLASE ADENINE-SPECIFIC DOMAIN-CONTAINING PROTEIN"/>
    <property type="match status" value="1"/>
</dbReference>
<dbReference type="InterPro" id="IPR016843">
    <property type="entry name" value="S-AdoMet-dep_Ade-MeTrfase_prd"/>
</dbReference>
<feature type="domain" description="DNA methylase adenine-specific" evidence="1">
    <location>
        <begin position="93"/>
        <end position="299"/>
    </location>
</feature>
<dbReference type="Pfam" id="PF02384">
    <property type="entry name" value="N6_Mtase"/>
    <property type="match status" value="1"/>
</dbReference>
<dbReference type="InterPro" id="IPR048375">
    <property type="entry name" value="YtxK-like_N"/>
</dbReference>
<evidence type="ECO:0000313" key="3">
    <source>
        <dbReference type="EMBL" id="GGE52144.1"/>
    </source>
</evidence>
<dbReference type="GO" id="GO:0008170">
    <property type="term" value="F:N-methyltransferase activity"/>
    <property type="evidence" value="ECO:0007669"/>
    <property type="project" value="InterPro"/>
</dbReference>
<evidence type="ECO:0000313" key="4">
    <source>
        <dbReference type="Proteomes" id="UP000628775"/>
    </source>
</evidence>
<name>A0A8J2YLI3_9BACL</name>
<dbReference type="PIRSF" id="PIRSF026567">
    <property type="entry name" value="Adenine_mtase_bact_prd"/>
    <property type="match status" value="1"/>
</dbReference>
<dbReference type="RefSeq" id="WP_188697093.1">
    <property type="nucleotide sequence ID" value="NZ_BMIR01000020.1"/>
</dbReference>
<dbReference type="EMBL" id="BMIR01000020">
    <property type="protein sequence ID" value="GGE52144.1"/>
    <property type="molecule type" value="Genomic_DNA"/>
</dbReference>
<reference evidence="3" key="2">
    <citation type="submission" date="2020-09" db="EMBL/GenBank/DDBJ databases">
        <authorList>
            <person name="Sun Q."/>
            <person name="Zhou Y."/>
        </authorList>
    </citation>
    <scope>NUCLEOTIDE SEQUENCE</scope>
    <source>
        <strain evidence="3">CGMCC 1.15371</strain>
    </source>
</reference>
<gene>
    <name evidence="3" type="ORF">GCM10011391_33710</name>
</gene>
<accession>A0A8J2YLI3</accession>
<dbReference type="Gene3D" id="1.10.150.470">
    <property type="match status" value="1"/>
</dbReference>
<evidence type="ECO:0000259" key="1">
    <source>
        <dbReference type="Pfam" id="PF02384"/>
    </source>
</evidence>
<evidence type="ECO:0000259" key="2">
    <source>
        <dbReference type="Pfam" id="PF21106"/>
    </source>
</evidence>
<reference evidence="3" key="1">
    <citation type="journal article" date="2014" name="Int. J. Syst. Evol. Microbiol.">
        <title>Complete genome sequence of Corynebacterium casei LMG S-19264T (=DSM 44701T), isolated from a smear-ripened cheese.</title>
        <authorList>
            <consortium name="US DOE Joint Genome Institute (JGI-PGF)"/>
            <person name="Walter F."/>
            <person name="Albersmeier A."/>
            <person name="Kalinowski J."/>
            <person name="Ruckert C."/>
        </authorList>
    </citation>
    <scope>NUCLEOTIDE SEQUENCE</scope>
    <source>
        <strain evidence="3">CGMCC 1.15371</strain>
    </source>
</reference>
<keyword evidence="4" id="KW-1185">Reference proteome</keyword>
<dbReference type="InterPro" id="IPR052933">
    <property type="entry name" value="DNA_Protect_Modify"/>
</dbReference>
<comment type="caution">
    <text evidence="3">The sequence shown here is derived from an EMBL/GenBank/DDBJ whole genome shotgun (WGS) entry which is preliminary data.</text>
</comment>
<proteinExistence type="predicted"/>
<sequence>MEQSQLLNHLFERLDQTASIIEQHEEVSYLEALCLTADNITEATIKQADIKDQLEPLYADFFVDGMRAEDIRKAFQLALLKGMKQAAQPQHQMTPDGIAIFMSYLLNKLPLPENYRLLDPVVGSANLLTTALNHVDKRPGQALGVEIDDLLINTAHANVTLQQQDVELYHQDALRPLLIQPADVVVTDLPVGTYYNKEHAKSFMLGKSQQPYSHYLLIEQSLNYLNPSGYFIGLVPNNLFEGDKDKQLHQLLQSQAVILGLIELPESLFKDTRHAKSILLLQKNGQGIKRPEQALLVKLPSFKNHEAIANIMEKINQWFKHNM</sequence>